<dbReference type="PRINTS" id="PR00413">
    <property type="entry name" value="HADHALOGNASE"/>
</dbReference>
<dbReference type="InterPro" id="IPR050155">
    <property type="entry name" value="HAD-like_hydrolase_sf"/>
</dbReference>
<dbReference type="NCBIfam" id="TIGR01549">
    <property type="entry name" value="HAD-SF-IA-v1"/>
    <property type="match status" value="1"/>
</dbReference>
<dbReference type="Proteomes" id="UP000824109">
    <property type="component" value="Unassembled WGS sequence"/>
</dbReference>
<name>A0A9D1MDQ3_9FIRM</name>
<evidence type="ECO:0000313" key="1">
    <source>
        <dbReference type="EMBL" id="HIU58366.1"/>
    </source>
</evidence>
<dbReference type="PANTHER" id="PTHR43434">
    <property type="entry name" value="PHOSPHOGLYCOLATE PHOSPHATASE"/>
    <property type="match status" value="1"/>
</dbReference>
<sequence length="237" mass="25999">MRIKGIIFDKDGTLLKFKEFWIPVARAAAESVLQETGCPKDAADEMLRAAGAYDGINGKLCSGTYADIADAFEETIKKRRPGCTAGNIYDLTRSAFEECVKYGEIIPVCKNIKNVMENLKCRGISLFLVTTDEYEITKKCLDELGITEYFDGIYTDDGEGKTKPDPYFIYRIEEESGLAPEELLMVGDTLTDIEFANNGGIAAVGVAYAGEDKKILGKGAAAIIDDISQLEEILNEI</sequence>
<organism evidence="1 2">
    <name type="scientific">Candidatus Ornithomonoglobus merdipullorum</name>
    <dbReference type="NCBI Taxonomy" id="2840895"/>
    <lineage>
        <taxon>Bacteria</taxon>
        <taxon>Bacillati</taxon>
        <taxon>Bacillota</taxon>
        <taxon>Clostridia</taxon>
        <taxon>Candidatus Ornithomonoglobus</taxon>
    </lineage>
</organism>
<gene>
    <name evidence="1" type="ORF">IAA61_11230</name>
</gene>
<dbReference type="InterPro" id="IPR023214">
    <property type="entry name" value="HAD_sf"/>
</dbReference>
<reference evidence="1" key="1">
    <citation type="submission" date="2020-10" db="EMBL/GenBank/DDBJ databases">
        <authorList>
            <person name="Gilroy R."/>
        </authorList>
    </citation>
    <scope>NUCLEOTIDE SEQUENCE</scope>
    <source>
        <strain evidence="1">USAMLcec3-3695</strain>
    </source>
</reference>
<dbReference type="EMBL" id="DVNB01000115">
    <property type="protein sequence ID" value="HIU58366.1"/>
    <property type="molecule type" value="Genomic_DNA"/>
</dbReference>
<dbReference type="Pfam" id="PF00702">
    <property type="entry name" value="Hydrolase"/>
    <property type="match status" value="1"/>
</dbReference>
<dbReference type="SFLD" id="SFLDS00003">
    <property type="entry name" value="Haloacid_Dehalogenase"/>
    <property type="match status" value="1"/>
</dbReference>
<accession>A0A9D1MDQ3</accession>
<dbReference type="GO" id="GO:0006281">
    <property type="term" value="P:DNA repair"/>
    <property type="evidence" value="ECO:0007669"/>
    <property type="project" value="TreeGrafter"/>
</dbReference>
<dbReference type="SUPFAM" id="SSF56784">
    <property type="entry name" value="HAD-like"/>
    <property type="match status" value="1"/>
</dbReference>
<dbReference type="SFLD" id="SFLDG01129">
    <property type="entry name" value="C1.5:_HAD__Beta-PGM__Phosphata"/>
    <property type="match status" value="1"/>
</dbReference>
<protein>
    <submittedName>
        <fullName evidence="1">HAD family hydrolase</fullName>
    </submittedName>
</protein>
<evidence type="ECO:0000313" key="2">
    <source>
        <dbReference type="Proteomes" id="UP000824109"/>
    </source>
</evidence>
<dbReference type="PANTHER" id="PTHR43434:SF1">
    <property type="entry name" value="PHOSPHOGLYCOLATE PHOSPHATASE"/>
    <property type="match status" value="1"/>
</dbReference>
<dbReference type="Gene3D" id="3.40.50.1000">
    <property type="entry name" value="HAD superfamily/HAD-like"/>
    <property type="match status" value="1"/>
</dbReference>
<dbReference type="GO" id="GO:0008967">
    <property type="term" value="F:phosphoglycolate phosphatase activity"/>
    <property type="evidence" value="ECO:0007669"/>
    <property type="project" value="TreeGrafter"/>
</dbReference>
<comment type="caution">
    <text evidence="1">The sequence shown here is derived from an EMBL/GenBank/DDBJ whole genome shotgun (WGS) entry which is preliminary data.</text>
</comment>
<dbReference type="InterPro" id="IPR036412">
    <property type="entry name" value="HAD-like_sf"/>
</dbReference>
<reference evidence="1" key="2">
    <citation type="journal article" date="2021" name="PeerJ">
        <title>Extensive microbial diversity within the chicken gut microbiome revealed by metagenomics and culture.</title>
        <authorList>
            <person name="Gilroy R."/>
            <person name="Ravi A."/>
            <person name="Getino M."/>
            <person name="Pursley I."/>
            <person name="Horton D.L."/>
            <person name="Alikhan N.F."/>
            <person name="Baker D."/>
            <person name="Gharbi K."/>
            <person name="Hall N."/>
            <person name="Watson M."/>
            <person name="Adriaenssens E.M."/>
            <person name="Foster-Nyarko E."/>
            <person name="Jarju S."/>
            <person name="Secka A."/>
            <person name="Antonio M."/>
            <person name="Oren A."/>
            <person name="Chaudhuri R.R."/>
            <person name="La Ragione R."/>
            <person name="Hildebrand F."/>
            <person name="Pallen M.J."/>
        </authorList>
    </citation>
    <scope>NUCLEOTIDE SEQUENCE</scope>
    <source>
        <strain evidence="1">USAMLcec3-3695</strain>
    </source>
</reference>
<keyword evidence="1" id="KW-0378">Hydrolase</keyword>
<dbReference type="AlphaFoldDB" id="A0A9D1MDQ3"/>
<dbReference type="InterPro" id="IPR006439">
    <property type="entry name" value="HAD-SF_hydro_IA"/>
</dbReference>
<proteinExistence type="predicted"/>